<dbReference type="Proteomes" id="UP001211065">
    <property type="component" value="Unassembled WGS sequence"/>
</dbReference>
<keyword evidence="9" id="KW-1185">Reference proteome</keyword>
<proteinExistence type="inferred from homology"/>
<evidence type="ECO:0000256" key="3">
    <source>
        <dbReference type="ARBA" id="ARBA00023054"/>
    </source>
</evidence>
<evidence type="ECO:0000256" key="1">
    <source>
        <dbReference type="ARBA" id="ARBA00004604"/>
    </source>
</evidence>
<dbReference type="AlphaFoldDB" id="A0AAD5U1Y4"/>
<reference evidence="8" key="1">
    <citation type="submission" date="2020-05" db="EMBL/GenBank/DDBJ databases">
        <title>Phylogenomic resolution of chytrid fungi.</title>
        <authorList>
            <person name="Stajich J.E."/>
            <person name="Amses K."/>
            <person name="Simmons R."/>
            <person name="Seto K."/>
            <person name="Myers J."/>
            <person name="Bonds A."/>
            <person name="Quandt C.A."/>
            <person name="Barry K."/>
            <person name="Liu P."/>
            <person name="Grigoriev I."/>
            <person name="Longcore J.E."/>
            <person name="James T.Y."/>
        </authorList>
    </citation>
    <scope>NUCLEOTIDE SEQUENCE</scope>
    <source>
        <strain evidence="8">JEL0476</strain>
    </source>
</reference>
<evidence type="ECO:0000256" key="5">
    <source>
        <dbReference type="SAM" id="MobiDB-lite"/>
    </source>
</evidence>
<evidence type="ECO:0000256" key="4">
    <source>
        <dbReference type="ARBA" id="ARBA00023242"/>
    </source>
</evidence>
<dbReference type="PANTHER" id="PTHR12202:SF0">
    <property type="entry name" value="ESF1 HOMOLOG"/>
    <property type="match status" value="1"/>
</dbReference>
<sequence length="686" mass="79684">MSESSVISDERFKRIQSDPRFKRPKKDDSKIKIDKRFAGMLKSNFSKTKKPLVDKRGKTIKKNAPLEDMKRFYKQDDELEEDEKEKENNDSSDEKKIVENVESVELHSASSDSESEEALSDIQKSDKISGFDLARGHGQVESSEEESDEEETVVGQTSQNEEEEENIPLGDETNRIAAVNLDWDHIKAQDIFKLFHSFLQTKNSATGKIVSVKIYVSEFGKAKLKEEEMGPPKEIFEDTNKLLVDDDGADFDEAKLRKYQLDRLKYYYSVTEFDSVNTAKEIYNICDGTEFESSGNFLDLRFIPDGTEFLEADVIDSCYKEEKNYVQKDFQTKALQHTKVSLTWDQDDFDRVKVTKRKFTKEDLKDMDFKSYVASSESEEEDEEGLREKYRSLFMGDNAEEEESDKEKMEDMEITFTPGLSEKVGKAALLKKDKIFEDETVFQRNLRLQKEKKKARKNQRKLAEKEVDSDDALISNEDDPEGGFDDEFFANSSDDDLKQNSKSKKEKNKKTKESAAERIEKKKNLEKLNLLMSNENSENTNMNHYEMKDILKMEKLKNLSSKKKSIKKKVEKKINMIKQEENIQDDFKLNLKDERFKKLLEDSEFHIDPTNAKFKKTENMKLLRNEIQKNKLKNMEHDTNFSTVEKIENEVSPSVGSNLKSLVDSVKRKSEAAFSNEKSGKRFKKK</sequence>
<name>A0AAD5U1Y4_9FUNG</name>
<feature type="compositionally biased region" description="Basic and acidic residues" evidence="5">
    <location>
        <begin position="8"/>
        <end position="33"/>
    </location>
</feature>
<organism evidence="8 9">
    <name type="scientific">Clydaea vesicula</name>
    <dbReference type="NCBI Taxonomy" id="447962"/>
    <lineage>
        <taxon>Eukaryota</taxon>
        <taxon>Fungi</taxon>
        <taxon>Fungi incertae sedis</taxon>
        <taxon>Chytridiomycota</taxon>
        <taxon>Chytridiomycota incertae sedis</taxon>
        <taxon>Chytridiomycetes</taxon>
        <taxon>Lobulomycetales</taxon>
        <taxon>Lobulomycetaceae</taxon>
        <taxon>Clydaea</taxon>
    </lineage>
</organism>
<feature type="compositionally biased region" description="Acidic residues" evidence="5">
    <location>
        <begin position="142"/>
        <end position="152"/>
    </location>
</feature>
<evidence type="ECO:0000259" key="7">
    <source>
        <dbReference type="Pfam" id="PF25121"/>
    </source>
</evidence>
<feature type="region of interest" description="Disordered" evidence="5">
    <location>
        <begin position="450"/>
        <end position="521"/>
    </location>
</feature>
<evidence type="ECO:0000313" key="9">
    <source>
        <dbReference type="Proteomes" id="UP001211065"/>
    </source>
</evidence>
<feature type="compositionally biased region" description="Basic and acidic residues" evidence="5">
    <location>
        <begin position="64"/>
        <end position="76"/>
    </location>
</feature>
<feature type="region of interest" description="Disordered" evidence="5">
    <location>
        <begin position="374"/>
        <end position="410"/>
    </location>
</feature>
<gene>
    <name evidence="8" type="primary">ESF1</name>
    <name evidence="8" type="ORF">HK099_003550</name>
</gene>
<dbReference type="GO" id="GO:0005730">
    <property type="term" value="C:nucleolus"/>
    <property type="evidence" value="ECO:0007669"/>
    <property type="project" value="UniProtKB-SubCell"/>
</dbReference>
<dbReference type="GO" id="GO:0006364">
    <property type="term" value="P:rRNA processing"/>
    <property type="evidence" value="ECO:0007669"/>
    <property type="project" value="InterPro"/>
</dbReference>
<feature type="compositionally biased region" description="Basic residues" evidence="5">
    <location>
        <begin position="501"/>
        <end position="510"/>
    </location>
</feature>
<feature type="compositionally biased region" description="Basic and acidic residues" evidence="5">
    <location>
        <begin position="511"/>
        <end position="521"/>
    </location>
</feature>
<feature type="compositionally biased region" description="Acidic residues" evidence="5">
    <location>
        <begin position="467"/>
        <end position="488"/>
    </location>
</feature>
<dbReference type="GO" id="GO:0003723">
    <property type="term" value="F:RNA binding"/>
    <property type="evidence" value="ECO:0007669"/>
    <property type="project" value="TreeGrafter"/>
</dbReference>
<keyword evidence="3" id="KW-0175">Coiled coil</keyword>
<feature type="region of interest" description="Disordered" evidence="5">
    <location>
        <begin position="48"/>
        <end position="172"/>
    </location>
</feature>
<keyword evidence="4" id="KW-0539">Nucleus</keyword>
<feature type="domain" description="ESF1 RRM" evidence="7">
    <location>
        <begin position="173"/>
        <end position="311"/>
    </location>
</feature>
<feature type="domain" description="NUC153" evidence="6">
    <location>
        <begin position="593"/>
        <end position="621"/>
    </location>
</feature>
<dbReference type="InterPro" id="IPR012580">
    <property type="entry name" value="NUC153"/>
</dbReference>
<dbReference type="PANTHER" id="PTHR12202">
    <property type="entry name" value="ESF1 HOMOLOG"/>
    <property type="match status" value="1"/>
</dbReference>
<dbReference type="Pfam" id="PF25121">
    <property type="entry name" value="RRM_ESF1"/>
    <property type="match status" value="1"/>
</dbReference>
<protein>
    <submittedName>
        <fullName evidence="8">Pre-rRNA-processing protein esf1</fullName>
    </submittedName>
</protein>
<comment type="subcellular location">
    <subcellularLocation>
        <location evidence="1">Nucleus</location>
        <location evidence="1">Nucleolus</location>
    </subcellularLocation>
</comment>
<dbReference type="InterPro" id="IPR056750">
    <property type="entry name" value="RRM_ESF1"/>
</dbReference>
<dbReference type="Pfam" id="PF08159">
    <property type="entry name" value="NUC153"/>
    <property type="match status" value="1"/>
</dbReference>
<evidence type="ECO:0000256" key="2">
    <source>
        <dbReference type="ARBA" id="ARBA00009087"/>
    </source>
</evidence>
<feature type="region of interest" description="Disordered" evidence="5">
    <location>
        <begin position="1"/>
        <end position="33"/>
    </location>
</feature>
<comment type="similarity">
    <text evidence="2">Belongs to the ESF1 family.</text>
</comment>
<feature type="compositionally biased region" description="Basic residues" evidence="5">
    <location>
        <begin position="450"/>
        <end position="460"/>
    </location>
</feature>
<dbReference type="EMBL" id="JADGJW010000232">
    <property type="protein sequence ID" value="KAJ3221403.1"/>
    <property type="molecule type" value="Genomic_DNA"/>
</dbReference>
<evidence type="ECO:0000313" key="8">
    <source>
        <dbReference type="EMBL" id="KAJ3221403.1"/>
    </source>
</evidence>
<accession>A0AAD5U1Y4</accession>
<comment type="caution">
    <text evidence="8">The sequence shown here is derived from an EMBL/GenBank/DDBJ whole genome shotgun (WGS) entry which is preliminary data.</text>
</comment>
<dbReference type="InterPro" id="IPR039754">
    <property type="entry name" value="Esf1"/>
</dbReference>
<feature type="compositionally biased region" description="Basic and acidic residues" evidence="5">
    <location>
        <begin position="85"/>
        <end position="99"/>
    </location>
</feature>
<evidence type="ECO:0000259" key="6">
    <source>
        <dbReference type="Pfam" id="PF08159"/>
    </source>
</evidence>